<evidence type="ECO:0000256" key="2">
    <source>
        <dbReference type="ARBA" id="ARBA00022603"/>
    </source>
</evidence>
<dbReference type="PROSITE" id="PS51515">
    <property type="entry name" value="BIN3_SAM"/>
    <property type="match status" value="1"/>
</dbReference>
<dbReference type="InterPro" id="IPR029063">
    <property type="entry name" value="SAM-dependent_MTases_sf"/>
</dbReference>
<dbReference type="SUPFAM" id="SSF53335">
    <property type="entry name" value="S-adenosyl-L-methionine-dependent methyltransferases"/>
    <property type="match status" value="1"/>
</dbReference>
<dbReference type="GO" id="GO:0008171">
    <property type="term" value="F:O-methyltransferase activity"/>
    <property type="evidence" value="ECO:0007669"/>
    <property type="project" value="UniProtKB-UniRule"/>
</dbReference>
<evidence type="ECO:0000256" key="1">
    <source>
        <dbReference type="ARBA" id="ARBA00008361"/>
    </source>
</evidence>
<sequence length="341" mass="38780">MVNVGSAELLPEIGTENDIVGGDELKTALDANCNHSLDRGVAEDGKQMLKLDSIGSQNVDVFSERRTRNRHSNEEQFSAKPKQIFRYGNYNQYYGKRNPNGEDVRLDHLPRAWFENKSCLDIGCNIGHITYSIARDFCPRRIVGIDIDPSLVHIARKNLPHYFSSGENTSEDGPMAQKRAKKSDLAKDLRLDGKFRGAAKMRHDFPYNIGFVAGNYVGDDDTVVDTSKPEYDVILCLSVTKWVHLNFGDAGIMRLFKRVFNQLRPGGVFVMEPQTWKTYAKSYKICEELRRTYQEIKIRPVDFPKILILEVGFERMQELSEGDGSKSGFSRSVQAYFKKDS</sequence>
<dbReference type="GO" id="GO:0040031">
    <property type="term" value="P:snRNA modification"/>
    <property type="evidence" value="ECO:0007669"/>
    <property type="project" value="TreeGrafter"/>
</dbReference>
<proteinExistence type="inferred from homology"/>
<accession>A0A7R9BXW1</accession>
<evidence type="ECO:0000313" key="8">
    <source>
        <dbReference type="EMBL" id="CAD7282274.1"/>
    </source>
</evidence>
<evidence type="ECO:0000256" key="6">
    <source>
        <dbReference type="RuleBase" id="RU367087"/>
    </source>
</evidence>
<keyword evidence="9" id="KW-1185">Reference proteome</keyword>
<dbReference type="OrthoDB" id="10017101at2759"/>
<dbReference type="InterPro" id="IPR039772">
    <property type="entry name" value="Bin3-like"/>
</dbReference>
<organism evidence="8">
    <name type="scientific">Notodromas monacha</name>
    <dbReference type="NCBI Taxonomy" id="399045"/>
    <lineage>
        <taxon>Eukaryota</taxon>
        <taxon>Metazoa</taxon>
        <taxon>Ecdysozoa</taxon>
        <taxon>Arthropoda</taxon>
        <taxon>Crustacea</taxon>
        <taxon>Oligostraca</taxon>
        <taxon>Ostracoda</taxon>
        <taxon>Podocopa</taxon>
        <taxon>Podocopida</taxon>
        <taxon>Cypridocopina</taxon>
        <taxon>Cypridoidea</taxon>
        <taxon>Cyprididae</taxon>
        <taxon>Notodromas</taxon>
    </lineage>
</organism>
<keyword evidence="3 6" id="KW-0808">Transferase</keyword>
<dbReference type="GO" id="GO:0032259">
    <property type="term" value="P:methylation"/>
    <property type="evidence" value="ECO:0007669"/>
    <property type="project" value="UniProtKB-KW"/>
</dbReference>
<gene>
    <name evidence="8" type="ORF">NMOB1V02_LOCUS9903</name>
</gene>
<keyword evidence="4 5" id="KW-0949">S-adenosyl-L-methionine</keyword>
<dbReference type="EC" id="2.1.1.-" evidence="6"/>
<evidence type="ECO:0000313" key="9">
    <source>
        <dbReference type="Proteomes" id="UP000678499"/>
    </source>
</evidence>
<dbReference type="GO" id="GO:0008173">
    <property type="term" value="F:RNA methyltransferase activity"/>
    <property type="evidence" value="ECO:0007669"/>
    <property type="project" value="UniProtKB-UniRule"/>
</dbReference>
<feature type="domain" description="Bin3-type SAM" evidence="7">
    <location>
        <begin position="103"/>
        <end position="341"/>
    </location>
</feature>
<dbReference type="EMBL" id="CAJPEX010003673">
    <property type="protein sequence ID" value="CAG0922426.1"/>
    <property type="molecule type" value="Genomic_DNA"/>
</dbReference>
<evidence type="ECO:0000256" key="3">
    <source>
        <dbReference type="ARBA" id="ARBA00022679"/>
    </source>
</evidence>
<reference evidence="8" key="1">
    <citation type="submission" date="2020-11" db="EMBL/GenBank/DDBJ databases">
        <authorList>
            <person name="Tran Van P."/>
        </authorList>
    </citation>
    <scope>NUCLEOTIDE SEQUENCE</scope>
</reference>
<dbReference type="InterPro" id="IPR010675">
    <property type="entry name" value="Bin3_C"/>
</dbReference>
<dbReference type="EMBL" id="OA885710">
    <property type="protein sequence ID" value="CAD7282274.1"/>
    <property type="molecule type" value="Genomic_DNA"/>
</dbReference>
<keyword evidence="2 6" id="KW-0489">Methyltransferase</keyword>
<name>A0A7R9BXW1_9CRUS</name>
<dbReference type="PANTHER" id="PTHR12315">
    <property type="entry name" value="BICOID-INTERACTING PROTEIN RELATED"/>
    <property type="match status" value="1"/>
</dbReference>
<dbReference type="InterPro" id="IPR024160">
    <property type="entry name" value="BIN3_SAM-bd_dom"/>
</dbReference>
<dbReference type="Gene3D" id="3.40.50.150">
    <property type="entry name" value="Vaccinia Virus protein VP39"/>
    <property type="match status" value="1"/>
</dbReference>
<dbReference type="GO" id="GO:0017069">
    <property type="term" value="F:snRNA binding"/>
    <property type="evidence" value="ECO:0007669"/>
    <property type="project" value="TreeGrafter"/>
</dbReference>
<evidence type="ECO:0000256" key="5">
    <source>
        <dbReference type="PROSITE-ProRule" id="PRU00848"/>
    </source>
</evidence>
<evidence type="ECO:0000256" key="4">
    <source>
        <dbReference type="ARBA" id="ARBA00022691"/>
    </source>
</evidence>
<dbReference type="PANTHER" id="PTHR12315:SF0">
    <property type="entry name" value="7SK SNRNA METHYLPHOSPHATE CAPPING ENZYME"/>
    <property type="match status" value="1"/>
</dbReference>
<dbReference type="CDD" id="cd02440">
    <property type="entry name" value="AdoMet_MTases"/>
    <property type="match status" value="1"/>
</dbReference>
<comment type="similarity">
    <text evidence="1 6">Belongs to the methyltransferase superfamily.</text>
</comment>
<protein>
    <recommendedName>
        <fullName evidence="6">RNA methyltransferase</fullName>
        <ecNumber evidence="6">2.1.1.-</ecNumber>
    </recommendedName>
</protein>
<dbReference type="Pfam" id="PF06859">
    <property type="entry name" value="Bin3"/>
    <property type="match status" value="1"/>
</dbReference>
<dbReference type="AlphaFoldDB" id="A0A7R9BXW1"/>
<dbReference type="Proteomes" id="UP000678499">
    <property type="component" value="Unassembled WGS sequence"/>
</dbReference>
<evidence type="ECO:0000259" key="7">
    <source>
        <dbReference type="PROSITE" id="PS51515"/>
    </source>
</evidence>